<evidence type="ECO:0000256" key="5">
    <source>
        <dbReference type="SAM" id="MobiDB-lite"/>
    </source>
</evidence>
<dbReference type="GeneID" id="4620962"/>
<feature type="transmembrane region" description="Helical" evidence="6">
    <location>
        <begin position="248"/>
        <end position="265"/>
    </location>
</feature>
<organism evidence="9 10">
    <name type="scientific">Eremothecium gossypii (strain ATCC 10895 / CBS 109.51 / FGSC 9923 / NRRL Y-1056)</name>
    <name type="common">Yeast</name>
    <name type="synonym">Ashbya gossypii</name>
    <dbReference type="NCBI Taxonomy" id="284811"/>
    <lineage>
        <taxon>Eukaryota</taxon>
        <taxon>Fungi</taxon>
        <taxon>Dikarya</taxon>
        <taxon>Ascomycota</taxon>
        <taxon>Saccharomycotina</taxon>
        <taxon>Saccharomycetes</taxon>
        <taxon>Saccharomycetales</taxon>
        <taxon>Saccharomycetaceae</taxon>
        <taxon>Eremothecium</taxon>
    </lineage>
</organism>
<dbReference type="Proteomes" id="UP000000591">
    <property type="component" value="Chromosome V"/>
</dbReference>
<dbReference type="InterPro" id="IPR023041">
    <property type="entry name" value="Glucose_rcpt_Git3-like_N"/>
</dbReference>
<dbReference type="GO" id="GO:0004930">
    <property type="term" value="F:G protein-coupled receptor activity"/>
    <property type="evidence" value="ECO:0000318"/>
    <property type="project" value="GO_Central"/>
</dbReference>
<dbReference type="Gene3D" id="1.20.1070.10">
    <property type="entry name" value="Rhodopsin 7-helix transmembrane proteins"/>
    <property type="match status" value="1"/>
</dbReference>
<dbReference type="eggNOG" id="ENOG502QU8E">
    <property type="taxonomic scope" value="Eukaryota"/>
</dbReference>
<gene>
    <name evidence="9" type="ORF">AGOS_AEL089C</name>
</gene>
<accession>Q757V1</accession>
<evidence type="ECO:0000256" key="1">
    <source>
        <dbReference type="ARBA" id="ARBA00004141"/>
    </source>
</evidence>
<feature type="transmembrane region" description="Helical" evidence="6">
    <location>
        <begin position="550"/>
        <end position="569"/>
    </location>
</feature>
<evidence type="ECO:0000256" key="4">
    <source>
        <dbReference type="ARBA" id="ARBA00023136"/>
    </source>
</evidence>
<feature type="transmembrane region" description="Helical" evidence="6">
    <location>
        <begin position="84"/>
        <end position="107"/>
    </location>
</feature>
<sequence>MEGASQIQCMDSNYTCVFGSYNTTTVNLVLGLPGMFSTFTSSQLLKLRILAITASAVSIIAGIIGLEMVACIDRRRKVFRHHMVMFLIVFDLLKAIVLLVYPVTILINNGVYATPAFFNVVGWLTAYAIEGADIAIVIFAIHFGLLIFRPNWKWPNPTTGNMEGGFYKCRRFMYPIAGLLPMLLASLAFIGYDKKHDPSVSGVVILDNNTYHFPSDPRVGGYKPMSAWCYLPPYPYWYKLVLSWGPRYVIFVSICGIYVSIYVYVSSKSQRIKSELGDFHQRTSSRRRVTLSSQETRDPPKTLQQRVVRSATYFADSLGLVWLFRTVKNFFLLTAEDEQFESDPEDSCGDEEVEDFYHGVKSLNYDEEHLAPTTASDGASLGDGILPGPLGSSTGRHFLLPPTIANAYGSNTEGASRVSSAYAGDNAALLGVARDQQSLNSENDVKHKPSLGRRESFFSNRSSCSRKFPKTAIQPLSPILSPSAMHVSRPLPVEMFEHNMDMKSAMASLHEPLHQYDYYYPGALTDLKKDIHSDTYKEFKRRRYQIRKQLKSLFIYPFAYLVVWLFPFIVDCTHYRYELRNGPIIWLAYIATFMQPLNCLVDVFVASYRERPWRYTWSSIEKKEILNKYLLKGELGEQTIMELVNSDLGRRGWYYRGRWMKRECWRHKPSRWKRACWYVYRTVKGFIKNDYDFTDNCNDHEYWEKYYTLGLSSESSYDTRKNTDNDTNPIGMSGTCPREANTAPVSKQENEIIRIPIYWRIIHCHPMMRGIDLDELDRKIRLKSKEYNFVTPGLHAALTGSARHCFDPTGDSYHQISDPSFPPNYSIGDGNKGTPASFAAPSDSGDLPVSLRVTAQDRAGDNVAFSDETNDVHFAQGTKGIDGQSVADSGSQMIDLLSFLKGHEDRPSRDTITHQ</sequence>
<evidence type="ECO:0000313" key="10">
    <source>
        <dbReference type="Proteomes" id="UP000000591"/>
    </source>
</evidence>
<dbReference type="AlphaFoldDB" id="Q757V1"/>
<dbReference type="FunCoup" id="Q757V1">
    <property type="interactions" value="176"/>
</dbReference>
<feature type="transmembrane region" description="Helical" evidence="6">
    <location>
        <begin position="172"/>
        <end position="192"/>
    </location>
</feature>
<feature type="transmembrane region" description="Helical" evidence="6">
    <location>
        <begin position="49"/>
        <end position="72"/>
    </location>
</feature>
<evidence type="ECO:0000259" key="7">
    <source>
        <dbReference type="Pfam" id="PF11710"/>
    </source>
</evidence>
<feature type="region of interest" description="Disordered" evidence="5">
    <location>
        <begin position="716"/>
        <end position="745"/>
    </location>
</feature>
<feature type="transmembrane region" description="Helical" evidence="6">
    <location>
        <begin position="584"/>
        <end position="605"/>
    </location>
</feature>
<feature type="transmembrane region" description="Helical" evidence="6">
    <location>
        <begin position="127"/>
        <end position="148"/>
    </location>
</feature>
<evidence type="ECO:0000259" key="8">
    <source>
        <dbReference type="Pfam" id="PF11970"/>
    </source>
</evidence>
<evidence type="ECO:0000256" key="2">
    <source>
        <dbReference type="ARBA" id="ARBA00022692"/>
    </source>
</evidence>
<protein>
    <submittedName>
        <fullName evidence="9">AEL089Cp</fullName>
    </submittedName>
</protein>
<dbReference type="Pfam" id="PF11710">
    <property type="entry name" value="Git3"/>
    <property type="match status" value="1"/>
</dbReference>
<keyword evidence="10" id="KW-1185">Reference proteome</keyword>
<dbReference type="RefSeq" id="NP_984772.2">
    <property type="nucleotide sequence ID" value="NM_210126.2"/>
</dbReference>
<feature type="region of interest" description="Disordered" evidence="5">
    <location>
        <begin position="811"/>
        <end position="845"/>
    </location>
</feature>
<dbReference type="KEGG" id="ago:AGOS_AEL089C"/>
<reference evidence="10" key="2">
    <citation type="journal article" date="2013" name="G3 (Bethesda)">
        <title>Genomes of Ashbya fungi isolated from insects reveal four mating-type loci, numerous translocations, lack of transposons, and distinct gene duplications.</title>
        <authorList>
            <person name="Dietrich F.S."/>
            <person name="Voegeli S."/>
            <person name="Kuo S."/>
            <person name="Philippsen P."/>
        </authorList>
    </citation>
    <scope>GENOME REANNOTATION</scope>
    <source>
        <strain evidence="10">ATCC 10895 / CBS 109.51 / FGSC 9923 / NRRL Y-1056</strain>
    </source>
</reference>
<dbReference type="InParanoid" id="Q757V1"/>
<dbReference type="GO" id="GO:0005886">
    <property type="term" value="C:plasma membrane"/>
    <property type="evidence" value="ECO:0000318"/>
    <property type="project" value="GO_Central"/>
</dbReference>
<keyword evidence="3 6" id="KW-1133">Transmembrane helix</keyword>
<evidence type="ECO:0000256" key="6">
    <source>
        <dbReference type="SAM" id="Phobius"/>
    </source>
</evidence>
<feature type="domain" description="G protein-coupled receptor GPR1/2/3 C-terminal" evidence="8">
    <location>
        <begin position="540"/>
        <end position="615"/>
    </location>
</feature>
<dbReference type="Pfam" id="PF11970">
    <property type="entry name" value="GPR_Gpa2_C"/>
    <property type="match status" value="1"/>
</dbReference>
<dbReference type="HOGENOM" id="CLU_314960_0_0_1"/>
<keyword evidence="4 6" id="KW-0472">Membrane</keyword>
<evidence type="ECO:0000256" key="3">
    <source>
        <dbReference type="ARBA" id="ARBA00022989"/>
    </source>
</evidence>
<dbReference type="GO" id="GO:0007189">
    <property type="term" value="P:adenylate cyclase-activating G protein-coupled receptor signaling pathway"/>
    <property type="evidence" value="ECO:0000318"/>
    <property type="project" value="GO_Central"/>
</dbReference>
<feature type="domain" description="Glucose receptor Git3-like N-terminal" evidence="7">
    <location>
        <begin position="45"/>
        <end position="271"/>
    </location>
</feature>
<reference evidence="9 10" key="1">
    <citation type="journal article" date="2004" name="Science">
        <title>The Ashbya gossypii genome as a tool for mapping the ancient Saccharomyces cerevisiae genome.</title>
        <authorList>
            <person name="Dietrich F.S."/>
            <person name="Voegeli S."/>
            <person name="Brachat S."/>
            <person name="Lerch A."/>
            <person name="Gates K."/>
            <person name="Steiner S."/>
            <person name="Mohr C."/>
            <person name="Pohlmann R."/>
            <person name="Luedi P."/>
            <person name="Choi S."/>
            <person name="Wing R.A."/>
            <person name="Flavier A."/>
            <person name="Gaffney T.D."/>
            <person name="Philippsen P."/>
        </authorList>
    </citation>
    <scope>NUCLEOTIDE SEQUENCE [LARGE SCALE GENOMIC DNA]</scope>
    <source>
        <strain evidence="10">ATCC 10895 / CBS 109.51 / FGSC 9923 / NRRL Y-1056</strain>
    </source>
</reference>
<dbReference type="OrthoDB" id="5368598at2759"/>
<keyword evidence="2 6" id="KW-0812">Transmembrane</keyword>
<name>Q757V1_EREGS</name>
<dbReference type="InterPro" id="IPR022596">
    <property type="entry name" value="GPR1/2/3_C"/>
</dbReference>
<dbReference type="OMA" id="NMEGGLY"/>
<proteinExistence type="predicted"/>
<dbReference type="PANTHER" id="PTHR23112:SF37">
    <property type="entry name" value="G PROTEIN-COUPLED RECEPTOR GPR1"/>
    <property type="match status" value="1"/>
</dbReference>
<comment type="subcellular location">
    <subcellularLocation>
        <location evidence="1">Membrane</location>
        <topology evidence="1">Multi-pass membrane protein</topology>
    </subcellularLocation>
</comment>
<dbReference type="STRING" id="284811.Q757V1"/>
<evidence type="ECO:0000313" key="9">
    <source>
        <dbReference type="EMBL" id="AAS52596.2"/>
    </source>
</evidence>
<dbReference type="EMBL" id="AE016818">
    <property type="protein sequence ID" value="AAS52596.2"/>
    <property type="molecule type" value="Genomic_DNA"/>
</dbReference>
<dbReference type="PANTHER" id="PTHR23112">
    <property type="entry name" value="G PROTEIN-COUPLED RECEPTOR 157-RELATED"/>
    <property type="match status" value="1"/>
</dbReference>